<proteinExistence type="predicted"/>
<dbReference type="InterPro" id="IPR041657">
    <property type="entry name" value="HTH_17"/>
</dbReference>
<dbReference type="GO" id="GO:0003677">
    <property type="term" value="F:DNA binding"/>
    <property type="evidence" value="ECO:0007669"/>
    <property type="project" value="UniProtKB-KW"/>
</dbReference>
<sequence>MDEKYEVPPVVYTVEEAARALRMSRDRVYELIRSGRLRTLKEGRLRLVPISALGEYVETASGGDAA</sequence>
<dbReference type="EMBL" id="QYRP01000002">
    <property type="protein sequence ID" value="RJS47459.1"/>
    <property type="molecule type" value="Genomic_DNA"/>
</dbReference>
<dbReference type="AlphaFoldDB" id="A0A3A5H9Z8"/>
<dbReference type="InterPro" id="IPR010093">
    <property type="entry name" value="SinI_DNA-bd"/>
</dbReference>
<evidence type="ECO:0000259" key="1">
    <source>
        <dbReference type="Pfam" id="PF12728"/>
    </source>
</evidence>
<keyword evidence="2" id="KW-0238">DNA-binding</keyword>
<dbReference type="Pfam" id="PF12728">
    <property type="entry name" value="HTH_17"/>
    <property type="match status" value="1"/>
</dbReference>
<keyword evidence="3" id="KW-1185">Reference proteome</keyword>
<gene>
    <name evidence="2" type="ORF">D4739_15365</name>
</gene>
<organism evidence="2 3">
    <name type="scientific">Nocardioides cavernaquae</name>
    <dbReference type="NCBI Taxonomy" id="2321396"/>
    <lineage>
        <taxon>Bacteria</taxon>
        <taxon>Bacillati</taxon>
        <taxon>Actinomycetota</taxon>
        <taxon>Actinomycetes</taxon>
        <taxon>Propionibacteriales</taxon>
        <taxon>Nocardioidaceae</taxon>
        <taxon>Nocardioides</taxon>
    </lineage>
</organism>
<name>A0A3A5H9Z8_9ACTN</name>
<reference evidence="3" key="1">
    <citation type="submission" date="2018-09" db="EMBL/GenBank/DDBJ databases">
        <authorList>
            <person name="Zhu H."/>
        </authorList>
    </citation>
    <scope>NUCLEOTIDE SEQUENCE [LARGE SCALE GENOMIC DNA]</scope>
    <source>
        <strain evidence="3">K1W22B-1</strain>
    </source>
</reference>
<dbReference type="Proteomes" id="UP000276542">
    <property type="component" value="Unassembled WGS sequence"/>
</dbReference>
<evidence type="ECO:0000313" key="3">
    <source>
        <dbReference type="Proteomes" id="UP000276542"/>
    </source>
</evidence>
<comment type="caution">
    <text evidence="2">The sequence shown here is derived from an EMBL/GenBank/DDBJ whole genome shotgun (WGS) entry which is preliminary data.</text>
</comment>
<evidence type="ECO:0000313" key="2">
    <source>
        <dbReference type="EMBL" id="RJS47459.1"/>
    </source>
</evidence>
<protein>
    <submittedName>
        <fullName evidence="2">DNA-binding protein</fullName>
    </submittedName>
</protein>
<dbReference type="RefSeq" id="WP_120061424.1">
    <property type="nucleotide sequence ID" value="NZ_QYRP01000002.1"/>
</dbReference>
<feature type="domain" description="Helix-turn-helix" evidence="1">
    <location>
        <begin position="11"/>
        <end position="59"/>
    </location>
</feature>
<dbReference type="OrthoDB" id="3789380at2"/>
<accession>A0A3A5H9Z8</accession>
<dbReference type="NCBIfam" id="TIGR01764">
    <property type="entry name" value="excise"/>
    <property type="match status" value="1"/>
</dbReference>